<accession>A0A3L9L268</accession>
<evidence type="ECO:0000313" key="4">
    <source>
        <dbReference type="Proteomes" id="UP000277871"/>
    </source>
</evidence>
<evidence type="ECO:0000256" key="2">
    <source>
        <dbReference type="SAM" id="Phobius"/>
    </source>
</evidence>
<keyword evidence="2" id="KW-1133">Transmembrane helix</keyword>
<keyword evidence="2" id="KW-0472">Membrane</keyword>
<name>A0A3L9L268_9MICC</name>
<organism evidence="3 4">
    <name type="scientific">Kocuria tytonicola</name>
    <dbReference type="NCBI Taxonomy" id="2055946"/>
    <lineage>
        <taxon>Bacteria</taxon>
        <taxon>Bacillati</taxon>
        <taxon>Actinomycetota</taxon>
        <taxon>Actinomycetes</taxon>
        <taxon>Micrococcales</taxon>
        <taxon>Micrococcaceae</taxon>
        <taxon>Kocuria</taxon>
    </lineage>
</organism>
<feature type="transmembrane region" description="Helical" evidence="2">
    <location>
        <begin position="35"/>
        <end position="61"/>
    </location>
</feature>
<keyword evidence="2" id="KW-0812">Transmembrane</keyword>
<feature type="transmembrane region" description="Helical" evidence="2">
    <location>
        <begin position="215"/>
        <end position="238"/>
    </location>
</feature>
<dbReference type="NCBIfam" id="TIGR01906">
    <property type="entry name" value="integ_TIGR01906"/>
    <property type="match status" value="1"/>
</dbReference>
<keyword evidence="4" id="KW-1185">Reference proteome</keyword>
<dbReference type="AlphaFoldDB" id="A0A3L9L268"/>
<gene>
    <name evidence="3" type="ORF">EAE32_08885</name>
</gene>
<dbReference type="InterPro" id="IPR010178">
    <property type="entry name" value="Lit"/>
</dbReference>
<proteinExistence type="predicted"/>
<sequence>MRTRTGTGTGDPPVSSAAPWNRAPRPTVPQRVLQCFLALSLPVLWLALAVRLVATPVFLWLEYHRPGFPADRWGMDVEERTTFGSYGLDYIMNLAPPEYLGGLVSPEGGLAFTPSEVSHMTDVRHVLQWGLLAATALLVLSALAGWYLHRTAPGAASRAWFAGSWLTVGLLVAAAVSALLGWEQFFTAFHGLFFSSGTWTFSTTDTLIRLYPAQFWVDAALTVALLTLADAFLTMLLTSRRARRLRDRRLRSRS</sequence>
<reference evidence="3 4" key="1">
    <citation type="submission" date="2018-10" db="EMBL/GenBank/DDBJ databases">
        <title>Kocuria tytonicola, new bacteria from the preen glands of American barn owls (Tyto furcata).</title>
        <authorList>
            <person name="Braun M.S."/>
            <person name="Wang E."/>
            <person name="Zimmermann S."/>
            <person name="Boutin S."/>
            <person name="Wagner H."/>
            <person name="Wink M."/>
        </authorList>
    </citation>
    <scope>NUCLEOTIDE SEQUENCE [LARGE SCALE GENOMIC DNA]</scope>
    <source>
        <strain evidence="3 4">473</strain>
    </source>
</reference>
<evidence type="ECO:0000256" key="1">
    <source>
        <dbReference type="SAM" id="MobiDB-lite"/>
    </source>
</evidence>
<protein>
    <submittedName>
        <fullName evidence="3">TIGR01906 family membrane protein</fullName>
    </submittedName>
</protein>
<feature type="transmembrane region" description="Helical" evidence="2">
    <location>
        <begin position="126"/>
        <end position="148"/>
    </location>
</feature>
<feature type="transmembrane region" description="Helical" evidence="2">
    <location>
        <begin position="160"/>
        <end position="182"/>
    </location>
</feature>
<comment type="caution">
    <text evidence="3">The sequence shown here is derived from an EMBL/GenBank/DDBJ whole genome shotgun (WGS) entry which is preliminary data.</text>
</comment>
<evidence type="ECO:0000313" key="3">
    <source>
        <dbReference type="EMBL" id="RLY92258.1"/>
    </source>
</evidence>
<dbReference type="Pfam" id="PF07314">
    <property type="entry name" value="Lit"/>
    <property type="match status" value="1"/>
</dbReference>
<dbReference type="Proteomes" id="UP000277871">
    <property type="component" value="Unassembled WGS sequence"/>
</dbReference>
<dbReference type="EMBL" id="RDEX01000002">
    <property type="protein sequence ID" value="RLY92258.1"/>
    <property type="molecule type" value="Genomic_DNA"/>
</dbReference>
<feature type="region of interest" description="Disordered" evidence="1">
    <location>
        <begin position="1"/>
        <end position="22"/>
    </location>
</feature>